<proteinExistence type="predicted"/>
<gene>
    <name evidence="2" type="ORF">AKO1_001007</name>
</gene>
<dbReference type="Proteomes" id="UP001431209">
    <property type="component" value="Unassembled WGS sequence"/>
</dbReference>
<keyword evidence="3" id="KW-1185">Reference proteome</keyword>
<reference evidence="2 3" key="1">
    <citation type="submission" date="2024-03" db="EMBL/GenBank/DDBJ databases">
        <title>The Acrasis kona genome and developmental transcriptomes reveal deep origins of eukaryotic multicellular pathways.</title>
        <authorList>
            <person name="Sheikh S."/>
            <person name="Fu C.-J."/>
            <person name="Brown M.W."/>
            <person name="Baldauf S.L."/>
        </authorList>
    </citation>
    <scope>NUCLEOTIDE SEQUENCE [LARGE SCALE GENOMIC DNA]</scope>
    <source>
        <strain evidence="2 3">ATCC MYA-3509</strain>
    </source>
</reference>
<dbReference type="PANTHER" id="PTHR34078:SF3">
    <property type="entry name" value="TRANSMEMBRANE PROTEIN"/>
    <property type="match status" value="1"/>
</dbReference>
<keyword evidence="1" id="KW-0812">Transmembrane</keyword>
<evidence type="ECO:0000313" key="3">
    <source>
        <dbReference type="Proteomes" id="UP001431209"/>
    </source>
</evidence>
<keyword evidence="1" id="KW-1133">Transmembrane helix</keyword>
<protein>
    <submittedName>
        <fullName evidence="2">QoxA</fullName>
    </submittedName>
</protein>
<dbReference type="EMBL" id="JAOPGA020001314">
    <property type="protein sequence ID" value="KAL0487186.1"/>
    <property type="molecule type" value="Genomic_DNA"/>
</dbReference>
<dbReference type="PANTHER" id="PTHR34078">
    <property type="entry name" value="EXPRESSED PROTEIN"/>
    <property type="match status" value="1"/>
</dbReference>
<dbReference type="AlphaFoldDB" id="A0AAW2ZDF5"/>
<evidence type="ECO:0000313" key="2">
    <source>
        <dbReference type="EMBL" id="KAL0487186.1"/>
    </source>
</evidence>
<feature type="transmembrane region" description="Helical" evidence="1">
    <location>
        <begin position="59"/>
        <end position="80"/>
    </location>
</feature>
<sequence length="128" mass="14406">MSQIPQAQYVPETYNTGYAQSGPQPVVYQTGYAQPQPGNHPVVYQSVGYDNHEQDEKNALLLLLLGFLSFIPLVICAIKYKNSPSEKARRYAKIAIIWMVIYLTIVILSSVGSVVAVFFIQNEAMRRH</sequence>
<feature type="transmembrane region" description="Helical" evidence="1">
    <location>
        <begin position="92"/>
        <end position="120"/>
    </location>
</feature>
<organism evidence="2 3">
    <name type="scientific">Acrasis kona</name>
    <dbReference type="NCBI Taxonomy" id="1008807"/>
    <lineage>
        <taxon>Eukaryota</taxon>
        <taxon>Discoba</taxon>
        <taxon>Heterolobosea</taxon>
        <taxon>Tetramitia</taxon>
        <taxon>Eutetramitia</taxon>
        <taxon>Acrasidae</taxon>
        <taxon>Acrasis</taxon>
    </lineage>
</organism>
<comment type="caution">
    <text evidence="2">The sequence shown here is derived from an EMBL/GenBank/DDBJ whole genome shotgun (WGS) entry which is preliminary data.</text>
</comment>
<keyword evidence="1" id="KW-0472">Membrane</keyword>
<accession>A0AAW2ZDF5</accession>
<name>A0AAW2ZDF5_9EUKA</name>
<evidence type="ECO:0000256" key="1">
    <source>
        <dbReference type="SAM" id="Phobius"/>
    </source>
</evidence>